<dbReference type="EMBL" id="MK072090">
    <property type="protein sequence ID" value="AYV78694.1"/>
    <property type="molecule type" value="Genomic_DNA"/>
</dbReference>
<name>A0A3G4ZWG0_9VIRU</name>
<reference evidence="1" key="1">
    <citation type="submission" date="2018-10" db="EMBL/GenBank/DDBJ databases">
        <title>Hidden diversity of soil giant viruses.</title>
        <authorList>
            <person name="Schulz F."/>
            <person name="Alteio L."/>
            <person name="Goudeau D."/>
            <person name="Ryan E.M."/>
            <person name="Malmstrom R.R."/>
            <person name="Blanchard J."/>
            <person name="Woyke T."/>
        </authorList>
    </citation>
    <scope>NUCLEOTIDE SEQUENCE</scope>
    <source>
        <strain evidence="1">EDV1</strain>
    </source>
</reference>
<accession>A0A3G4ZWG0</accession>
<sequence>MNIGHSSRLIYDNCAYEDRLEESTSPLLYQLNPNKIYNCNSCLSTLGPRPNNNTGVGVSTAVGFPVATSQALVDVESVLSNRNLPMNKCKAGEVNPIDVTKFQLRHARICNDFLNPLSSRLSYPAYNYRDIATDRFYNLPKNPQVNIFWDYATNTKLEAKDNFVFRIPNVKVYDGALPIEVRGPPAKCAVKCVGNC</sequence>
<organism evidence="1">
    <name type="scientific">Edafosvirus sp</name>
    <dbReference type="NCBI Taxonomy" id="2487765"/>
    <lineage>
        <taxon>Viruses</taxon>
        <taxon>Varidnaviria</taxon>
        <taxon>Bamfordvirae</taxon>
        <taxon>Nucleocytoviricota</taxon>
        <taxon>Megaviricetes</taxon>
        <taxon>Imitervirales</taxon>
        <taxon>Mimiviridae</taxon>
        <taxon>Klosneuvirinae</taxon>
    </lineage>
</organism>
<gene>
    <name evidence="1" type="ORF">Edafosvirus25_8</name>
</gene>
<evidence type="ECO:0000313" key="1">
    <source>
        <dbReference type="EMBL" id="AYV78694.1"/>
    </source>
</evidence>
<proteinExistence type="predicted"/>
<protein>
    <submittedName>
        <fullName evidence="1">Uncharacterized protein</fullName>
    </submittedName>
</protein>